<gene>
    <name evidence="3" type="ordered locus">Halhy_6142</name>
</gene>
<dbReference type="Pfam" id="PF06580">
    <property type="entry name" value="His_kinase"/>
    <property type="match status" value="1"/>
</dbReference>
<dbReference type="Gene3D" id="3.30.565.10">
    <property type="entry name" value="Histidine kinase-like ATPase, C-terminal domain"/>
    <property type="match status" value="1"/>
</dbReference>
<dbReference type="PANTHER" id="PTHR34220:SF7">
    <property type="entry name" value="SENSOR HISTIDINE KINASE YPDA"/>
    <property type="match status" value="1"/>
</dbReference>
<dbReference type="InterPro" id="IPR050640">
    <property type="entry name" value="Bact_2-comp_sensor_kinase"/>
</dbReference>
<keyword evidence="3" id="KW-0808">Transferase</keyword>
<evidence type="ECO:0000259" key="2">
    <source>
        <dbReference type="Pfam" id="PF06580"/>
    </source>
</evidence>
<dbReference type="PANTHER" id="PTHR34220">
    <property type="entry name" value="SENSOR HISTIDINE KINASE YPDA"/>
    <property type="match status" value="1"/>
</dbReference>
<dbReference type="HOGENOM" id="CLU_020473_1_1_10"/>
<dbReference type="InterPro" id="IPR010559">
    <property type="entry name" value="Sig_transdc_His_kin_internal"/>
</dbReference>
<proteinExistence type="predicted"/>
<dbReference type="OrthoDB" id="9792992at2"/>
<evidence type="ECO:0000313" key="4">
    <source>
        <dbReference type="Proteomes" id="UP000008461"/>
    </source>
</evidence>
<protein>
    <submittedName>
        <fullName evidence="3">Signal transduction histidine kinase</fullName>
    </submittedName>
</protein>
<feature type="transmembrane region" description="Helical" evidence="1">
    <location>
        <begin position="38"/>
        <end position="60"/>
    </location>
</feature>
<evidence type="ECO:0000313" key="3">
    <source>
        <dbReference type="EMBL" id="AEE53964.1"/>
    </source>
</evidence>
<dbReference type="Proteomes" id="UP000008461">
    <property type="component" value="Chromosome"/>
</dbReference>
<sequence>MRRSKIYWLCQVFGWLGMVAIETINFTFFIVGKFNLSFFLFFLFSAFMGIVFTHGFKLILAKLNFFQRNTFTIWSGALFFTMIMSILLTTVNIGFYALLGSPLSQLLSPINLLGTIMNWMRYVGVWVIIYFMYQVLEINNELKQEKLKVEALAKSTELELLRSQLNPHFLFNALNSIKALISIDQEKSRSAIVLLGELLRFTLNYGQEKEIAIQAELQEVQKYLELEQIRFGSKLQIDWRVDEQVHNQVIPPGTILTLVENAIKHGQADAEGLLRIRVKLDLVDAEVHIEIANSGHWKPDESHPGVGIRLIQRRLEALYGGKAIFKQWSEPNWVIVHLIIPK</sequence>
<reference key="2">
    <citation type="submission" date="2011-04" db="EMBL/GenBank/DDBJ databases">
        <title>Complete sequence of chromosome of Haliscomenobacter hydrossis DSM 1100.</title>
        <authorList>
            <consortium name="US DOE Joint Genome Institute (JGI-PGF)"/>
            <person name="Lucas S."/>
            <person name="Han J."/>
            <person name="Lapidus A."/>
            <person name="Bruce D."/>
            <person name="Goodwin L."/>
            <person name="Pitluck S."/>
            <person name="Peters L."/>
            <person name="Kyrpides N."/>
            <person name="Mavromatis K."/>
            <person name="Ivanova N."/>
            <person name="Ovchinnikova G."/>
            <person name="Pagani I."/>
            <person name="Daligault H."/>
            <person name="Detter J.C."/>
            <person name="Han C."/>
            <person name="Land M."/>
            <person name="Hauser L."/>
            <person name="Markowitz V."/>
            <person name="Cheng J.-F."/>
            <person name="Hugenholtz P."/>
            <person name="Woyke T."/>
            <person name="Wu D."/>
            <person name="Verbarg S."/>
            <person name="Frueling A."/>
            <person name="Brambilla E."/>
            <person name="Klenk H.-P."/>
            <person name="Eisen J.A."/>
        </authorList>
    </citation>
    <scope>NUCLEOTIDE SEQUENCE</scope>
    <source>
        <strain>DSM 1100</strain>
    </source>
</reference>
<dbReference type="SUPFAM" id="SSF55874">
    <property type="entry name" value="ATPase domain of HSP90 chaperone/DNA topoisomerase II/histidine kinase"/>
    <property type="match status" value="1"/>
</dbReference>
<reference evidence="3 4" key="1">
    <citation type="journal article" date="2011" name="Stand. Genomic Sci.">
        <title>Complete genome sequence of Haliscomenobacter hydrossis type strain (O).</title>
        <authorList>
            <consortium name="US DOE Joint Genome Institute (JGI-PGF)"/>
            <person name="Daligault H."/>
            <person name="Lapidus A."/>
            <person name="Zeytun A."/>
            <person name="Nolan M."/>
            <person name="Lucas S."/>
            <person name="Del Rio T.G."/>
            <person name="Tice H."/>
            <person name="Cheng J.F."/>
            <person name="Tapia R."/>
            <person name="Han C."/>
            <person name="Goodwin L."/>
            <person name="Pitluck S."/>
            <person name="Liolios K."/>
            <person name="Pagani I."/>
            <person name="Ivanova N."/>
            <person name="Huntemann M."/>
            <person name="Mavromatis K."/>
            <person name="Mikhailova N."/>
            <person name="Pati A."/>
            <person name="Chen A."/>
            <person name="Palaniappan K."/>
            <person name="Land M."/>
            <person name="Hauser L."/>
            <person name="Brambilla E.M."/>
            <person name="Rohde M."/>
            <person name="Verbarg S."/>
            <person name="Goker M."/>
            <person name="Bristow J."/>
            <person name="Eisen J.A."/>
            <person name="Markowitz V."/>
            <person name="Hugenholtz P."/>
            <person name="Kyrpides N.C."/>
            <person name="Klenk H.P."/>
            <person name="Woyke T."/>
        </authorList>
    </citation>
    <scope>NUCLEOTIDE SEQUENCE [LARGE SCALE GENOMIC DNA]</scope>
    <source>
        <strain evidence="4">ATCC 27775 / DSM 1100 / LMG 10767 / O</strain>
    </source>
</reference>
<feature type="transmembrane region" description="Helical" evidence="1">
    <location>
        <begin position="12"/>
        <end position="32"/>
    </location>
</feature>
<organism evidence="3 4">
    <name type="scientific">Haliscomenobacter hydrossis (strain ATCC 27775 / DSM 1100 / LMG 10767 / O)</name>
    <dbReference type="NCBI Taxonomy" id="760192"/>
    <lineage>
        <taxon>Bacteria</taxon>
        <taxon>Pseudomonadati</taxon>
        <taxon>Bacteroidota</taxon>
        <taxon>Saprospiria</taxon>
        <taxon>Saprospirales</taxon>
        <taxon>Haliscomenobacteraceae</taxon>
        <taxon>Haliscomenobacter</taxon>
    </lineage>
</organism>
<dbReference type="eggNOG" id="COG2972">
    <property type="taxonomic scope" value="Bacteria"/>
</dbReference>
<dbReference type="GO" id="GO:0000155">
    <property type="term" value="F:phosphorelay sensor kinase activity"/>
    <property type="evidence" value="ECO:0007669"/>
    <property type="project" value="InterPro"/>
</dbReference>
<feature type="transmembrane region" description="Helical" evidence="1">
    <location>
        <begin position="119"/>
        <end position="136"/>
    </location>
</feature>
<dbReference type="InterPro" id="IPR036890">
    <property type="entry name" value="HATPase_C_sf"/>
</dbReference>
<evidence type="ECO:0000256" key="1">
    <source>
        <dbReference type="SAM" id="Phobius"/>
    </source>
</evidence>
<keyword evidence="1" id="KW-0812">Transmembrane</keyword>
<dbReference type="STRING" id="760192.Halhy_6142"/>
<feature type="transmembrane region" description="Helical" evidence="1">
    <location>
        <begin position="72"/>
        <end position="99"/>
    </location>
</feature>
<dbReference type="GO" id="GO:0016020">
    <property type="term" value="C:membrane"/>
    <property type="evidence" value="ECO:0007669"/>
    <property type="project" value="InterPro"/>
</dbReference>
<dbReference type="AlphaFoldDB" id="F4L3L4"/>
<accession>F4L3L4</accession>
<dbReference type="EMBL" id="CP002691">
    <property type="protein sequence ID" value="AEE53964.1"/>
    <property type="molecule type" value="Genomic_DNA"/>
</dbReference>
<dbReference type="RefSeq" id="WP_013768486.1">
    <property type="nucleotide sequence ID" value="NC_015510.1"/>
</dbReference>
<keyword evidence="1" id="KW-0472">Membrane</keyword>
<dbReference type="KEGG" id="hhy:Halhy_6142"/>
<feature type="domain" description="Signal transduction histidine kinase internal region" evidence="2">
    <location>
        <begin position="157"/>
        <end position="235"/>
    </location>
</feature>
<keyword evidence="1" id="KW-1133">Transmembrane helix</keyword>
<keyword evidence="3" id="KW-0418">Kinase</keyword>
<name>F4L3L4_HALH1</name>
<keyword evidence="4" id="KW-1185">Reference proteome</keyword>